<organism evidence="2 3">
    <name type="scientific">Gemmobacter megaterium</name>
    <dbReference type="NCBI Taxonomy" id="1086013"/>
    <lineage>
        <taxon>Bacteria</taxon>
        <taxon>Pseudomonadati</taxon>
        <taxon>Pseudomonadota</taxon>
        <taxon>Alphaproteobacteria</taxon>
        <taxon>Rhodobacterales</taxon>
        <taxon>Paracoccaceae</taxon>
        <taxon>Gemmobacter</taxon>
    </lineage>
</organism>
<dbReference type="RefSeq" id="WP_076533334.1">
    <property type="nucleotide sequence ID" value="NZ_BMEH01000007.1"/>
</dbReference>
<accession>A0A1N7Q7K4</accession>
<gene>
    <name evidence="2" type="ORF">SAMN05421774_107189</name>
</gene>
<dbReference type="EMBL" id="FTOT01000007">
    <property type="protein sequence ID" value="SIT18840.1"/>
    <property type="molecule type" value="Genomic_DNA"/>
</dbReference>
<dbReference type="STRING" id="1086013.SAMN05421774_107189"/>
<dbReference type="Gene3D" id="3.40.50.10540">
    <property type="entry name" value="Crotonobetainyl-coa:carnitine coa-transferase, domain 1"/>
    <property type="match status" value="1"/>
</dbReference>
<dbReference type="Gene3D" id="3.30.1540.10">
    <property type="entry name" value="formyl-coa transferase, domain 3"/>
    <property type="match status" value="1"/>
</dbReference>
<name>A0A1N7Q7K4_9RHOB</name>
<evidence type="ECO:0000256" key="1">
    <source>
        <dbReference type="SAM" id="MobiDB-lite"/>
    </source>
</evidence>
<sequence length="372" mass="39482">MGPLHGIRIIEFAGIGPGPFAGMMLADMGAEILRIDRPGPVDSTTAADVLSRGRRSVVLDLKSPEGRETALALVAKADALIEGFRPGVMERLGLGPLDCHARNPALVYGRMTGWGQTGPLAQAAGHDINYIAITGALWAMGEAGRDPVPPLNLLGDFGGGGMMLAYGIACGLLRARTTGKGDVIDAAISDGTAALMGFIHGQRARGRWQVQRGANRLDGAAPHYGVYRCACGGWVSIAPLEPQFFEILIQTLHLPDDWRKGRDDRANWPAYRAELEAIFVSKSRAAWCEIFEGGDLCFAPVLDLDEAPDHPHNRARGVYVTANGVLQPNPAPRFRDANPELPAPPPLPGEGGAQALAEWGIHPRGPDTPPGA</sequence>
<dbReference type="InterPro" id="IPR003673">
    <property type="entry name" value="CoA-Trfase_fam_III"/>
</dbReference>
<dbReference type="GO" id="GO:0003824">
    <property type="term" value="F:catalytic activity"/>
    <property type="evidence" value="ECO:0007669"/>
    <property type="project" value="InterPro"/>
</dbReference>
<evidence type="ECO:0000313" key="3">
    <source>
        <dbReference type="Proteomes" id="UP000186141"/>
    </source>
</evidence>
<dbReference type="SUPFAM" id="SSF89796">
    <property type="entry name" value="CoA-transferase family III (CaiB/BaiF)"/>
    <property type="match status" value="1"/>
</dbReference>
<dbReference type="InterPro" id="IPR050509">
    <property type="entry name" value="CoA-transferase_III"/>
</dbReference>
<dbReference type="OrthoDB" id="7208981at2"/>
<dbReference type="Proteomes" id="UP000186141">
    <property type="component" value="Unassembled WGS sequence"/>
</dbReference>
<dbReference type="InterPro" id="IPR044855">
    <property type="entry name" value="CoA-Trfase_III_dom3_sf"/>
</dbReference>
<dbReference type="InterPro" id="IPR023606">
    <property type="entry name" value="CoA-Trfase_III_dom_1_sf"/>
</dbReference>
<dbReference type="Pfam" id="PF02515">
    <property type="entry name" value="CoA_transf_3"/>
    <property type="match status" value="1"/>
</dbReference>
<dbReference type="AlphaFoldDB" id="A0A1N7Q7K4"/>
<evidence type="ECO:0000313" key="2">
    <source>
        <dbReference type="EMBL" id="SIT18840.1"/>
    </source>
</evidence>
<dbReference type="PANTHER" id="PTHR48228">
    <property type="entry name" value="SUCCINYL-COA--D-CITRAMALATE COA-TRANSFERASE"/>
    <property type="match status" value="1"/>
</dbReference>
<keyword evidence="3" id="KW-1185">Reference proteome</keyword>
<protein>
    <submittedName>
        <fullName evidence="2">Alpha-methylacyl-CoA racemase</fullName>
    </submittedName>
</protein>
<proteinExistence type="predicted"/>
<feature type="region of interest" description="Disordered" evidence="1">
    <location>
        <begin position="327"/>
        <end position="372"/>
    </location>
</feature>
<reference evidence="2 3" key="1">
    <citation type="submission" date="2017-01" db="EMBL/GenBank/DDBJ databases">
        <authorList>
            <person name="Mah S.A."/>
            <person name="Swanson W.J."/>
            <person name="Moy G.W."/>
            <person name="Vacquier V.D."/>
        </authorList>
    </citation>
    <scope>NUCLEOTIDE SEQUENCE [LARGE SCALE GENOMIC DNA]</scope>
    <source>
        <strain evidence="2 3">DSM 26375</strain>
    </source>
</reference>
<dbReference type="PANTHER" id="PTHR48228:SF5">
    <property type="entry name" value="ALPHA-METHYLACYL-COA RACEMASE"/>
    <property type="match status" value="1"/>
</dbReference>